<evidence type="ECO:0000259" key="8">
    <source>
        <dbReference type="PROSITE" id="PS51192"/>
    </source>
</evidence>
<feature type="domain" description="Helicase ATP-binding" evidence="8">
    <location>
        <begin position="292"/>
        <end position="453"/>
    </location>
</feature>
<evidence type="ECO:0000313" key="11">
    <source>
        <dbReference type="Proteomes" id="UP000184485"/>
    </source>
</evidence>
<keyword evidence="6" id="KW-0238">DNA-binding</keyword>
<dbReference type="NCBIfam" id="NF008164">
    <property type="entry name" value="PRK10917.1-2"/>
    <property type="match status" value="1"/>
</dbReference>
<dbReference type="CDD" id="cd04488">
    <property type="entry name" value="RecG_wedge_OBF"/>
    <property type="match status" value="1"/>
</dbReference>
<proteinExistence type="predicted"/>
<evidence type="ECO:0000256" key="7">
    <source>
        <dbReference type="ARBA" id="ARBA00023204"/>
    </source>
</evidence>
<dbReference type="EMBL" id="FQUP01000003">
    <property type="protein sequence ID" value="SHF94279.1"/>
    <property type="molecule type" value="Genomic_DNA"/>
</dbReference>
<keyword evidence="11" id="KW-1185">Reference proteome</keyword>
<dbReference type="GO" id="GO:0003677">
    <property type="term" value="F:DNA binding"/>
    <property type="evidence" value="ECO:0007669"/>
    <property type="project" value="UniProtKB-KW"/>
</dbReference>
<dbReference type="InterPro" id="IPR001650">
    <property type="entry name" value="Helicase_C-like"/>
</dbReference>
<keyword evidence="2" id="KW-0227">DNA damage</keyword>
<dbReference type="SUPFAM" id="SSF52540">
    <property type="entry name" value="P-loop containing nucleoside triphosphate hydrolases"/>
    <property type="match status" value="2"/>
</dbReference>
<name>A0A1M5FS86_9HYPH</name>
<organism evidence="10 11">
    <name type="scientific">Kaistia soli DSM 19436</name>
    <dbReference type="NCBI Taxonomy" id="1122133"/>
    <lineage>
        <taxon>Bacteria</taxon>
        <taxon>Pseudomonadati</taxon>
        <taxon>Pseudomonadota</taxon>
        <taxon>Alphaproteobacteria</taxon>
        <taxon>Hyphomicrobiales</taxon>
        <taxon>Kaistiaceae</taxon>
        <taxon>Kaistia</taxon>
    </lineage>
</organism>
<dbReference type="STRING" id="1122133.SAMN02745157_3147"/>
<dbReference type="InterPro" id="IPR011545">
    <property type="entry name" value="DEAD/DEAH_box_helicase_dom"/>
</dbReference>
<dbReference type="Gene3D" id="2.40.50.140">
    <property type="entry name" value="Nucleic acid-binding proteins"/>
    <property type="match status" value="1"/>
</dbReference>
<keyword evidence="1" id="KW-0547">Nucleotide-binding</keyword>
<dbReference type="Pfam" id="PF00271">
    <property type="entry name" value="Helicase_C"/>
    <property type="match status" value="1"/>
</dbReference>
<dbReference type="PROSITE" id="PS51194">
    <property type="entry name" value="HELICASE_CTER"/>
    <property type="match status" value="1"/>
</dbReference>
<dbReference type="AlphaFoldDB" id="A0A1M5FS86"/>
<accession>A0A1M5FS86</accession>
<dbReference type="CDD" id="cd17992">
    <property type="entry name" value="DEXHc_RecG"/>
    <property type="match status" value="1"/>
</dbReference>
<keyword evidence="4 10" id="KW-0347">Helicase</keyword>
<dbReference type="Gene3D" id="3.40.50.300">
    <property type="entry name" value="P-loop containing nucleotide triphosphate hydrolases"/>
    <property type="match status" value="2"/>
</dbReference>
<dbReference type="Pfam" id="PF00270">
    <property type="entry name" value="DEAD"/>
    <property type="match status" value="1"/>
</dbReference>
<keyword evidence="7" id="KW-0234">DNA repair</keyword>
<dbReference type="GO" id="GO:0006281">
    <property type="term" value="P:DNA repair"/>
    <property type="evidence" value="ECO:0007669"/>
    <property type="project" value="UniProtKB-KW"/>
</dbReference>
<dbReference type="InterPro" id="IPR012340">
    <property type="entry name" value="NA-bd_OB-fold"/>
</dbReference>
<dbReference type="NCBIfam" id="NF008168">
    <property type="entry name" value="PRK10917.2-2"/>
    <property type="match status" value="1"/>
</dbReference>
<evidence type="ECO:0000256" key="2">
    <source>
        <dbReference type="ARBA" id="ARBA00022763"/>
    </source>
</evidence>
<reference evidence="10 11" key="1">
    <citation type="submission" date="2016-11" db="EMBL/GenBank/DDBJ databases">
        <authorList>
            <person name="Jaros S."/>
            <person name="Januszkiewicz K."/>
            <person name="Wedrychowicz H."/>
        </authorList>
    </citation>
    <scope>NUCLEOTIDE SEQUENCE [LARGE SCALE GENOMIC DNA]</scope>
    <source>
        <strain evidence="10 11">DSM 19436</strain>
    </source>
</reference>
<dbReference type="PANTHER" id="PTHR47964">
    <property type="entry name" value="ATP-DEPENDENT DNA HELICASE HOMOLOG RECG, CHLOROPLASTIC"/>
    <property type="match status" value="1"/>
</dbReference>
<feature type="domain" description="Helicase C-terminal" evidence="9">
    <location>
        <begin position="472"/>
        <end position="631"/>
    </location>
</feature>
<dbReference type="GO" id="GO:0003678">
    <property type="term" value="F:DNA helicase activity"/>
    <property type="evidence" value="ECO:0007669"/>
    <property type="project" value="TreeGrafter"/>
</dbReference>
<evidence type="ECO:0000256" key="1">
    <source>
        <dbReference type="ARBA" id="ARBA00022741"/>
    </source>
</evidence>
<dbReference type="PANTHER" id="PTHR47964:SF1">
    <property type="entry name" value="ATP-DEPENDENT DNA HELICASE HOMOLOG RECG, CHLOROPLASTIC"/>
    <property type="match status" value="1"/>
</dbReference>
<gene>
    <name evidence="10" type="ORF">SAMN02745157_3147</name>
</gene>
<dbReference type="GO" id="GO:0005524">
    <property type="term" value="F:ATP binding"/>
    <property type="evidence" value="ECO:0007669"/>
    <property type="project" value="UniProtKB-KW"/>
</dbReference>
<dbReference type="PROSITE" id="PS51192">
    <property type="entry name" value="HELICASE_ATP_BIND_1"/>
    <property type="match status" value="1"/>
</dbReference>
<evidence type="ECO:0000256" key="4">
    <source>
        <dbReference type="ARBA" id="ARBA00022806"/>
    </source>
</evidence>
<evidence type="ECO:0000313" key="10">
    <source>
        <dbReference type="EMBL" id="SHF94279.1"/>
    </source>
</evidence>
<dbReference type="SMART" id="SM00490">
    <property type="entry name" value="HELICc"/>
    <property type="match status" value="1"/>
</dbReference>
<evidence type="ECO:0000256" key="3">
    <source>
        <dbReference type="ARBA" id="ARBA00022801"/>
    </source>
</evidence>
<keyword evidence="5" id="KW-0067">ATP-binding</keyword>
<sequence length="705" mass="76655">MPAMRPDILNPLFRSVTSLPGVGPKVGEMISRLLGLNAAGEPPRVVDLLFHMPTGVIDRRKQPGIALSPEGAIVTLALRIDRHQPPPPGNRKQPYRVFGQDETGEIALVFFHAETAFLERTMPVGETRYVSGRVEWFNGRPQMVHPDHVVDRDGFEKLPMIEPVYPMTAGLARKTLARAIRGAVDSLPHLPEWFDAPLLAQRSWPDFHDALDASHTPRGAEDLAATSPALMRLAYDEILASQLALALTRANLRRASGRARVGDGRMRHAIVEALPFSLTASQSQAIAEIETDLVAPDRMLRLLQGDVGSGKTLVALMAAAIVIESGAQVALMAPTELLARQHAKSLAPLAEAAGMRLAVLTGREKGRERVTILERLAEGAIDLVVGTHAVFQSGVEFRDLGLAVVDEQHRFGVHQRLALAGKGAATDILVMTATPIPRTLVLAAFGDMDVSKLTEKPAGRRPIETRTIPLERLDEVVGRIATAIEGGAKVYWVCPLVEESEEVDAAAAEARFAELQATLGAAVGLVHGRMKAADKDAAMLAFQRGDTRLLVATTVIEVGVDVPDATIIVIEHAERFGLAQLHQLRGRVGRGSKPSTCLLLYRGPLGETAHGRLAIMRETEDGFRIAEEDLRLRGEGDLLGTKQSGVPGFRIARFEEHGALFEIARQDARLIVERDRDLISERGKALRLLLYLFGRDEAIRLLRAG</sequence>
<dbReference type="SMART" id="SM00487">
    <property type="entry name" value="DEXDc"/>
    <property type="match status" value="1"/>
</dbReference>
<keyword evidence="3" id="KW-0378">Hydrolase</keyword>
<dbReference type="InterPro" id="IPR014001">
    <property type="entry name" value="Helicase_ATP-bd"/>
</dbReference>
<protein>
    <submittedName>
        <fullName evidence="10">ATP-dependent DNA helicase RecG</fullName>
    </submittedName>
</protein>
<dbReference type="InterPro" id="IPR047112">
    <property type="entry name" value="RecG/Mfd"/>
</dbReference>
<dbReference type="Proteomes" id="UP000184485">
    <property type="component" value="Unassembled WGS sequence"/>
</dbReference>
<dbReference type="Pfam" id="PF19833">
    <property type="entry name" value="RecG_dom3_C"/>
    <property type="match status" value="1"/>
</dbReference>
<evidence type="ECO:0000256" key="6">
    <source>
        <dbReference type="ARBA" id="ARBA00023125"/>
    </source>
</evidence>
<evidence type="ECO:0000256" key="5">
    <source>
        <dbReference type="ARBA" id="ARBA00022840"/>
    </source>
</evidence>
<dbReference type="SUPFAM" id="SSF50249">
    <property type="entry name" value="Nucleic acid-binding proteins"/>
    <property type="match status" value="1"/>
</dbReference>
<dbReference type="InterPro" id="IPR045562">
    <property type="entry name" value="RecG_dom3_C"/>
</dbReference>
<evidence type="ECO:0000259" key="9">
    <source>
        <dbReference type="PROSITE" id="PS51194"/>
    </source>
</evidence>
<dbReference type="GO" id="GO:0016787">
    <property type="term" value="F:hydrolase activity"/>
    <property type="evidence" value="ECO:0007669"/>
    <property type="project" value="UniProtKB-KW"/>
</dbReference>
<dbReference type="InterPro" id="IPR027417">
    <property type="entry name" value="P-loop_NTPase"/>
</dbReference>